<keyword evidence="3" id="KW-1185">Reference proteome</keyword>
<dbReference type="InterPro" id="IPR036388">
    <property type="entry name" value="WH-like_DNA-bd_sf"/>
</dbReference>
<dbReference type="OrthoDB" id="350952at2157"/>
<comment type="caution">
    <text evidence="2">The sequence shown here is derived from an EMBL/GenBank/DDBJ whole genome shotgun (WGS) entry which is preliminary data.</text>
</comment>
<dbReference type="Proteomes" id="UP000218083">
    <property type="component" value="Unassembled WGS sequence"/>
</dbReference>
<protein>
    <submittedName>
        <fullName evidence="2">Filamentation induced by cAMP protein fic</fullName>
    </submittedName>
</protein>
<reference evidence="2 3" key="1">
    <citation type="submission" date="2017-08" db="EMBL/GenBank/DDBJ databases">
        <title>The strain WRN001 was isolated from Binhai saline alkaline soil, Tianjin, China.</title>
        <authorList>
            <person name="Liu D."/>
            <person name="Zhang G."/>
        </authorList>
    </citation>
    <scope>NUCLEOTIDE SEQUENCE [LARGE SCALE GENOMIC DNA]</scope>
    <source>
        <strain evidence="2 3">WN019</strain>
    </source>
</reference>
<dbReference type="Pfam" id="PF13784">
    <property type="entry name" value="Fic_N"/>
    <property type="match status" value="1"/>
</dbReference>
<dbReference type="InterPro" id="IPR040198">
    <property type="entry name" value="Fido_containing"/>
</dbReference>
<dbReference type="InterPro" id="IPR026287">
    <property type="entry name" value="SoFic-like"/>
</dbReference>
<dbReference type="InterPro" id="IPR036390">
    <property type="entry name" value="WH_DNA-bd_sf"/>
</dbReference>
<dbReference type="RefSeq" id="WP_095636884.1">
    <property type="nucleotide sequence ID" value="NZ_NSKC01000004.1"/>
</dbReference>
<dbReference type="InterPro" id="IPR025758">
    <property type="entry name" value="Fic/DOC_N"/>
</dbReference>
<dbReference type="PROSITE" id="PS51459">
    <property type="entry name" value="FIDO"/>
    <property type="match status" value="1"/>
</dbReference>
<dbReference type="InterPro" id="IPR003812">
    <property type="entry name" value="Fido"/>
</dbReference>
<dbReference type="PANTHER" id="PTHR13504">
    <property type="entry name" value="FIDO DOMAIN-CONTAINING PROTEIN DDB_G0283145"/>
    <property type="match status" value="1"/>
</dbReference>
<name>A0A2A2FG25_9EURY</name>
<dbReference type="AlphaFoldDB" id="A0A2A2FG25"/>
<organism evidence="2 3">
    <name type="scientific">Halorubrum salipaludis</name>
    <dbReference type="NCBI Taxonomy" id="2032630"/>
    <lineage>
        <taxon>Archaea</taxon>
        <taxon>Methanobacteriati</taxon>
        <taxon>Methanobacteriota</taxon>
        <taxon>Stenosarchaea group</taxon>
        <taxon>Halobacteria</taxon>
        <taxon>Halobacteriales</taxon>
        <taxon>Haloferacaceae</taxon>
        <taxon>Halorubrum</taxon>
    </lineage>
</organism>
<feature type="domain" description="Fido" evidence="1">
    <location>
        <begin position="144"/>
        <end position="289"/>
    </location>
</feature>
<evidence type="ECO:0000313" key="3">
    <source>
        <dbReference type="Proteomes" id="UP000218083"/>
    </source>
</evidence>
<gene>
    <name evidence="2" type="ORF">CK500_08920</name>
</gene>
<dbReference type="PANTHER" id="PTHR13504:SF38">
    <property type="entry name" value="FIDO DOMAIN-CONTAINING PROTEIN"/>
    <property type="match status" value="1"/>
</dbReference>
<dbReference type="Gene3D" id="1.10.10.10">
    <property type="entry name" value="Winged helix-like DNA-binding domain superfamily/Winged helix DNA-binding domain"/>
    <property type="match status" value="1"/>
</dbReference>
<sequence>MRERDLGDTAPGTLVSYGRDSYYKPEPLPPSRELDLTDRFYETLADATFWLGQLSGISRELDFPPLLYTSLLRKEAMESAEIEGADIDYNALYSLETRALDDSVDANALASRSSSKTTKDTREVLNYERAVEDGIRAIDDGESLSVDLLHALHETLLSGVPDDRVDTETVGEYKTRPNHLGDFLPPVPGVVDGLMDALMTYYRTGGRYHPLIDIALFHYQFETIHPYGDGNGRLGRLLITLHLYDHGYLQRPNLYLSEYFNRNKPTYVDRMTAVRTDGEWEAWLAFFVEGIAKQAEESVTRTLALDELRRRYENEYGGVAYTKNRLACKLFERPYLTTKTVAKSFDVDHSTASRAIAALEEDGVLEEVTGKARNKEYRAREIFEILERPPQTY</sequence>
<dbReference type="Pfam" id="PF02661">
    <property type="entry name" value="Fic"/>
    <property type="match status" value="1"/>
</dbReference>
<evidence type="ECO:0000259" key="1">
    <source>
        <dbReference type="PROSITE" id="PS51459"/>
    </source>
</evidence>
<dbReference type="PIRSF" id="PIRSF038925">
    <property type="entry name" value="AMP-prot_trans"/>
    <property type="match status" value="1"/>
</dbReference>
<dbReference type="SUPFAM" id="SSF140931">
    <property type="entry name" value="Fic-like"/>
    <property type="match status" value="1"/>
</dbReference>
<accession>A0A2A2FG25</accession>
<dbReference type="SUPFAM" id="SSF46785">
    <property type="entry name" value="Winged helix' DNA-binding domain"/>
    <property type="match status" value="1"/>
</dbReference>
<proteinExistence type="predicted"/>
<dbReference type="EMBL" id="NSKC01000004">
    <property type="protein sequence ID" value="PAU83627.1"/>
    <property type="molecule type" value="Genomic_DNA"/>
</dbReference>
<dbReference type="Gene3D" id="1.10.3290.10">
    <property type="entry name" value="Fido-like domain"/>
    <property type="match status" value="1"/>
</dbReference>
<dbReference type="InterPro" id="IPR036597">
    <property type="entry name" value="Fido-like_dom_sf"/>
</dbReference>
<evidence type="ECO:0000313" key="2">
    <source>
        <dbReference type="EMBL" id="PAU83627.1"/>
    </source>
</evidence>